<dbReference type="RefSeq" id="WP_021130787.1">
    <property type="nucleotide sequence ID" value="NZ_AQPH01000004.1"/>
</dbReference>
<dbReference type="InterPro" id="IPR050881">
    <property type="entry name" value="LL-DAP_aminotransferase"/>
</dbReference>
<evidence type="ECO:0000256" key="2">
    <source>
        <dbReference type="ARBA" id="ARBA00022576"/>
    </source>
</evidence>
<dbReference type="OrthoDB" id="9813612at2"/>
<dbReference type="Gene3D" id="3.90.1150.10">
    <property type="entry name" value="Aspartate Aminotransferase, domain 1"/>
    <property type="match status" value="1"/>
</dbReference>
<name>S9TLM3_MAGFU</name>
<dbReference type="PATRIC" id="fig|1316936.3.peg.400"/>
<dbReference type="AlphaFoldDB" id="S9TLM3"/>
<proteinExistence type="predicted"/>
<protein>
    <submittedName>
        <fullName evidence="5">Aspartate/tyrosine/aromatic aminotransferase</fullName>
    </submittedName>
</protein>
<gene>
    <name evidence="5" type="ORF">K678_02013</name>
</gene>
<dbReference type="GO" id="GO:0008483">
    <property type="term" value="F:transaminase activity"/>
    <property type="evidence" value="ECO:0007669"/>
    <property type="project" value="UniProtKB-KW"/>
</dbReference>
<dbReference type="EMBL" id="AQPH01000004">
    <property type="protein sequence ID" value="EPY03181.1"/>
    <property type="molecule type" value="Genomic_DNA"/>
</dbReference>
<dbReference type="Pfam" id="PF00155">
    <property type="entry name" value="Aminotran_1_2"/>
    <property type="match status" value="1"/>
</dbReference>
<dbReference type="SUPFAM" id="SSF53383">
    <property type="entry name" value="PLP-dependent transferases"/>
    <property type="match status" value="1"/>
</dbReference>
<dbReference type="Gene3D" id="3.40.640.10">
    <property type="entry name" value="Type I PLP-dependent aspartate aminotransferase-like (Major domain)"/>
    <property type="match status" value="1"/>
</dbReference>
<dbReference type="eggNOG" id="COG0436">
    <property type="taxonomic scope" value="Bacteria"/>
</dbReference>
<dbReference type="InterPro" id="IPR015424">
    <property type="entry name" value="PyrdxlP-dep_Trfase"/>
</dbReference>
<dbReference type="STRING" id="1316936.K678_02013"/>
<keyword evidence="2 5" id="KW-0032">Aminotransferase</keyword>
<accession>S9TLM3</accession>
<evidence type="ECO:0000313" key="6">
    <source>
        <dbReference type="Proteomes" id="UP000015350"/>
    </source>
</evidence>
<evidence type="ECO:0000256" key="3">
    <source>
        <dbReference type="ARBA" id="ARBA00022679"/>
    </source>
</evidence>
<dbReference type="InterPro" id="IPR015421">
    <property type="entry name" value="PyrdxlP-dep_Trfase_major"/>
</dbReference>
<dbReference type="PANTHER" id="PTHR42832:SF3">
    <property type="entry name" value="L-GLUTAMINE--4-(METHYLSULFANYL)-2-OXOBUTANOATE AMINOTRANSFERASE"/>
    <property type="match status" value="1"/>
</dbReference>
<comment type="cofactor">
    <cofactor evidence="1">
        <name>pyridoxal 5'-phosphate</name>
        <dbReference type="ChEBI" id="CHEBI:597326"/>
    </cofactor>
</comment>
<feature type="domain" description="Aminotransferase class I/classII large" evidence="4">
    <location>
        <begin position="37"/>
        <end position="394"/>
    </location>
</feature>
<dbReference type="Proteomes" id="UP000015350">
    <property type="component" value="Unassembled WGS sequence"/>
</dbReference>
<dbReference type="InterPro" id="IPR004839">
    <property type="entry name" value="Aminotransferase_I/II_large"/>
</dbReference>
<evidence type="ECO:0000313" key="5">
    <source>
        <dbReference type="EMBL" id="EPY03181.1"/>
    </source>
</evidence>
<keyword evidence="3 5" id="KW-0808">Transferase</keyword>
<dbReference type="InterPro" id="IPR015422">
    <property type="entry name" value="PyrdxlP-dep_Trfase_small"/>
</dbReference>
<dbReference type="GO" id="GO:0030170">
    <property type="term" value="F:pyridoxal phosphate binding"/>
    <property type="evidence" value="ECO:0007669"/>
    <property type="project" value="InterPro"/>
</dbReference>
<sequence>MVKPLLLDDRLGTLPDYPFARLTALLGAPSGPGATVMSIGEPQHAPPPLAAETLARHAGLWNKYPPATGTEAFRHAVAGWLGRRYDLPAGLVDPDRAILPVAGTREALFLIAQAVCGRRDDGTPPVVLLPNPFYQVYAGAAAMAGAEPVFVPSADGPTGLPDYSTLPPALLERTALAYLCSPANPQGKVADTALLERTIQAARRYGFVLAADECYSEIWDQAPPPGALSVCATLGEGLSHVVVFNSLSKRSSLPGLRSGFVAGDERVIAAFARLRSYGGAATPLPVLAAATALWNDEDHVVVNRDLYRAKTDIAERLLGGRFGFVRPEGGFFLWLDVGDGEAAAKILWREAAIRVLPGAYLAGTGADGSNPGQRYIRVALVHDLQTTETALSRLGALLDG</sequence>
<dbReference type="PANTHER" id="PTHR42832">
    <property type="entry name" value="AMINO ACID AMINOTRANSFERASE"/>
    <property type="match status" value="1"/>
</dbReference>
<evidence type="ECO:0000259" key="4">
    <source>
        <dbReference type="Pfam" id="PF00155"/>
    </source>
</evidence>
<dbReference type="CDD" id="cd00609">
    <property type="entry name" value="AAT_like"/>
    <property type="match status" value="1"/>
</dbReference>
<comment type="caution">
    <text evidence="5">The sequence shown here is derived from an EMBL/GenBank/DDBJ whole genome shotgun (WGS) entry which is preliminary data.</text>
</comment>
<organism evidence="5 6">
    <name type="scientific">Magnetospirillum fulvum MGU-K5</name>
    <dbReference type="NCBI Taxonomy" id="1316936"/>
    <lineage>
        <taxon>Bacteria</taxon>
        <taxon>Pseudomonadati</taxon>
        <taxon>Pseudomonadota</taxon>
        <taxon>Alphaproteobacteria</taxon>
        <taxon>Rhodospirillales</taxon>
        <taxon>Rhodospirillaceae</taxon>
        <taxon>Magnetospirillum</taxon>
    </lineage>
</organism>
<evidence type="ECO:0000256" key="1">
    <source>
        <dbReference type="ARBA" id="ARBA00001933"/>
    </source>
</evidence>
<reference evidence="5 6" key="1">
    <citation type="submission" date="2013-04" db="EMBL/GenBank/DDBJ databases">
        <authorList>
            <person name="Kuznetsov B."/>
            <person name="Ivanovsky R."/>
        </authorList>
    </citation>
    <scope>NUCLEOTIDE SEQUENCE [LARGE SCALE GENOMIC DNA]</scope>
    <source>
        <strain evidence="5 6">MGU-K5</strain>
    </source>
</reference>